<reference evidence="2 3" key="1">
    <citation type="journal article" date="2011" name="Microbiology">
        <title>The Pseudomonas aeruginosa generalized transducing phage phiPA3 is a new member of the phiKZ-like group of 'jumbo' phages, and infects model laboratory strains and clinical isolates from cystic fibrosis patients.</title>
        <authorList>
            <person name="Monson R."/>
            <person name="Foulds I."/>
            <person name="Foweraker J."/>
            <person name="Welch M."/>
            <person name="Salmond G.P."/>
        </authorList>
    </citation>
    <scope>NUCLEOTIDE SEQUENCE [LARGE SCALE GENOMIC DNA]</scope>
</reference>
<dbReference type="EMBL" id="HQ630627">
    <property type="protein sequence ID" value="AEH03738.1"/>
    <property type="molecule type" value="Genomic_DNA"/>
</dbReference>
<name>F8SJF1_BPPA3</name>
<accession>F8SJF1</accession>
<organism evidence="2 3">
    <name type="scientific">Pseudomonas phage PhiPA3</name>
    <name type="common">Pseudomonas aeruginosa phage PhiPA3</name>
    <dbReference type="NCBI Taxonomy" id="998086"/>
    <lineage>
        <taxon>Viruses</taxon>
        <taxon>Duplodnaviria</taxon>
        <taxon>Heunggongvirae</taxon>
        <taxon>Uroviricota</taxon>
        <taxon>Caudoviricetes</taxon>
        <taxon>Chimalliviridae</taxon>
        <taxon>Miltoncavirus</taxon>
        <taxon>Miltoncavirus PhiPA3</taxon>
    </lineage>
</organism>
<dbReference type="KEGG" id="vg:26643843"/>
<dbReference type="RefSeq" id="YP_009217394.1">
    <property type="nucleotide sequence ID" value="NC_028999.1"/>
</dbReference>
<evidence type="ECO:0000313" key="3">
    <source>
        <dbReference type="Proteomes" id="UP000008388"/>
    </source>
</evidence>
<feature type="region of interest" description="Disordered" evidence="1">
    <location>
        <begin position="94"/>
        <end position="118"/>
    </location>
</feature>
<dbReference type="GeneID" id="26643843"/>
<organismHost>
    <name type="scientific">Pseudomonas aeruginosa</name>
    <dbReference type="NCBI Taxonomy" id="287"/>
</organismHost>
<protein>
    <submittedName>
        <fullName evidence="2">Uncharacterized protein 315</fullName>
    </submittedName>
</protein>
<sequence>MAILSLVQAGEQLAANEIAPFEADINNYLSQPTTVDFLNNPDQEVHFVFRTYKGVKIAQASVDALKAAIEAAGWKSVEVTLVGDVLDVKFYVEEQTAEPEPPVSGGDEGGEPDPAPTE</sequence>
<evidence type="ECO:0000313" key="2">
    <source>
        <dbReference type="EMBL" id="AEH03738.1"/>
    </source>
</evidence>
<gene>
    <name evidence="2" type="primary">315</name>
</gene>
<keyword evidence="3" id="KW-1185">Reference proteome</keyword>
<evidence type="ECO:0000256" key="1">
    <source>
        <dbReference type="SAM" id="MobiDB-lite"/>
    </source>
</evidence>
<proteinExistence type="predicted"/>
<dbReference type="Proteomes" id="UP000008388">
    <property type="component" value="Segment"/>
</dbReference>